<organism evidence="1 2">
    <name type="scientific">Paragemmobacter aquarius</name>
    <dbReference type="NCBI Taxonomy" id="2169400"/>
    <lineage>
        <taxon>Bacteria</taxon>
        <taxon>Pseudomonadati</taxon>
        <taxon>Pseudomonadota</taxon>
        <taxon>Alphaproteobacteria</taxon>
        <taxon>Rhodobacterales</taxon>
        <taxon>Paracoccaceae</taxon>
        <taxon>Paragemmobacter</taxon>
    </lineage>
</organism>
<proteinExistence type="predicted"/>
<evidence type="ECO:0000313" key="1">
    <source>
        <dbReference type="EMBL" id="AWB50433.1"/>
    </source>
</evidence>
<dbReference type="Proteomes" id="UP000244496">
    <property type="component" value="Chromosome"/>
</dbReference>
<dbReference type="EMBL" id="CP028918">
    <property type="protein sequence ID" value="AWB50433.1"/>
    <property type="molecule type" value="Genomic_DNA"/>
</dbReference>
<dbReference type="KEGG" id="geh:HYN69_14845"/>
<gene>
    <name evidence="1" type="ORF">HYN69_14845</name>
</gene>
<dbReference type="AlphaFoldDB" id="A0A2S0URK9"/>
<keyword evidence="2" id="KW-1185">Reference proteome</keyword>
<evidence type="ECO:0000313" key="2">
    <source>
        <dbReference type="Proteomes" id="UP000244496"/>
    </source>
</evidence>
<name>A0A2S0URK9_9RHOB</name>
<dbReference type="GO" id="GO:0015035">
    <property type="term" value="F:protein-disulfide reductase activity"/>
    <property type="evidence" value="ECO:0007669"/>
    <property type="project" value="InterPro"/>
</dbReference>
<dbReference type="Pfam" id="PF04134">
    <property type="entry name" value="DCC1-like"/>
    <property type="match status" value="1"/>
</dbReference>
<reference evidence="1 2" key="1">
    <citation type="submission" date="2018-04" db="EMBL/GenBank/DDBJ databases">
        <title>Genome sequencing of Gemmobacter.</title>
        <authorList>
            <person name="Yi H."/>
            <person name="Baek M.-G."/>
        </authorList>
    </citation>
    <scope>NUCLEOTIDE SEQUENCE [LARGE SCALE GENOMIC DNA]</scope>
    <source>
        <strain evidence="1 2">HYN0069</strain>
    </source>
</reference>
<dbReference type="InterPro" id="IPR007263">
    <property type="entry name" value="DCC1-like"/>
</dbReference>
<sequence>MRAGAFSFRDDPSVPRFDDIAPLAVMDAECALCSWGAQMIHRLDRSGTVRICPVQSPLGAALLRHYGMEPGNPESWLFIADGFAHADFDAVIEAGRRFGGMAWPTQALRIFPRPLRDWLYRRVARNRYTVFGRGSYCAVPDPAFQRRILR</sequence>
<protein>
    <submittedName>
        <fullName evidence="1">DUF393 domain-containing protein</fullName>
    </submittedName>
</protein>
<dbReference type="OrthoDB" id="9785438at2"/>
<dbReference type="PANTHER" id="PTHR33639:SF2">
    <property type="entry name" value="DUF393 DOMAIN-CONTAINING PROTEIN"/>
    <property type="match status" value="1"/>
</dbReference>
<accession>A0A2S0URK9</accession>
<dbReference type="InterPro" id="IPR052927">
    <property type="entry name" value="DCC_oxidoreductase"/>
</dbReference>
<dbReference type="PANTHER" id="PTHR33639">
    <property type="entry name" value="THIOL-DISULFIDE OXIDOREDUCTASE DCC"/>
    <property type="match status" value="1"/>
</dbReference>